<gene>
    <name evidence="6" type="ORF">HX787_20770</name>
</gene>
<evidence type="ECO:0000313" key="7">
    <source>
        <dbReference type="Proteomes" id="UP000549134"/>
    </source>
</evidence>
<dbReference type="InterPro" id="IPR016161">
    <property type="entry name" value="Ald_DH/histidinol_DH"/>
</dbReference>
<dbReference type="FunFam" id="3.40.605.10:FF:000007">
    <property type="entry name" value="NAD/NADP-dependent betaine aldehyde dehydrogenase"/>
    <property type="match status" value="1"/>
</dbReference>
<dbReference type="AlphaFoldDB" id="A0A7Y8DTJ2"/>
<dbReference type="Gene3D" id="3.40.309.10">
    <property type="entry name" value="Aldehyde Dehydrogenase, Chain A, domain 2"/>
    <property type="match status" value="1"/>
</dbReference>
<dbReference type="Proteomes" id="UP000549134">
    <property type="component" value="Unassembled WGS sequence"/>
</dbReference>
<dbReference type="InterPro" id="IPR016162">
    <property type="entry name" value="Ald_DH_N"/>
</dbReference>
<comment type="similarity">
    <text evidence="1 4">Belongs to the aldehyde dehydrogenase family.</text>
</comment>
<evidence type="ECO:0000256" key="2">
    <source>
        <dbReference type="ARBA" id="ARBA00023002"/>
    </source>
</evidence>
<feature type="domain" description="Aldehyde dehydrogenase" evidence="5">
    <location>
        <begin position="41"/>
        <end position="488"/>
    </location>
</feature>
<name>A0A7Y8DTJ2_PSETO</name>
<feature type="active site" evidence="3">
    <location>
        <position position="266"/>
    </location>
</feature>
<dbReference type="InterPro" id="IPR015590">
    <property type="entry name" value="Aldehyde_DH_dom"/>
</dbReference>
<dbReference type="InterPro" id="IPR016163">
    <property type="entry name" value="Ald_DH_C"/>
</dbReference>
<dbReference type="InterPro" id="IPR044086">
    <property type="entry name" value="LUC3-like"/>
</dbReference>
<evidence type="ECO:0000313" key="6">
    <source>
        <dbReference type="EMBL" id="NWD38299.1"/>
    </source>
</evidence>
<dbReference type="Gene3D" id="3.40.605.10">
    <property type="entry name" value="Aldehyde Dehydrogenase, Chain A, domain 1"/>
    <property type="match status" value="1"/>
</dbReference>
<protein>
    <submittedName>
        <fullName evidence="6">Aldehyde dehydrogenase family protein</fullName>
    </submittedName>
</protein>
<organism evidence="6 7">
    <name type="scientific">Pseudomonas tolaasii</name>
    <dbReference type="NCBI Taxonomy" id="29442"/>
    <lineage>
        <taxon>Bacteria</taxon>
        <taxon>Pseudomonadati</taxon>
        <taxon>Pseudomonadota</taxon>
        <taxon>Gammaproteobacteria</taxon>
        <taxon>Pseudomonadales</taxon>
        <taxon>Pseudomonadaceae</taxon>
        <taxon>Pseudomonas</taxon>
    </lineage>
</organism>
<proteinExistence type="inferred from homology"/>
<comment type="caution">
    <text evidence="6">The sequence shown here is derived from an EMBL/GenBank/DDBJ whole genome shotgun (WGS) entry which is preliminary data.</text>
</comment>
<dbReference type="RefSeq" id="WP_016973968.1">
    <property type="nucleotide sequence ID" value="NZ_CP020369.1"/>
</dbReference>
<dbReference type="GeneID" id="55844055"/>
<dbReference type="PANTHER" id="PTHR11699">
    <property type="entry name" value="ALDEHYDE DEHYDROGENASE-RELATED"/>
    <property type="match status" value="1"/>
</dbReference>
<evidence type="ECO:0000256" key="3">
    <source>
        <dbReference type="PROSITE-ProRule" id="PRU10007"/>
    </source>
</evidence>
<sequence>MNTPSTDFSGPQHDRDALLKQANLDGGFFNFINGQRTSLSHSLDVVNPATGEVIAAVPDADEAALNDAVAAARHAFPAWAATPLAERRALLIEFIARIKAHEPELTALLTAEHGRPLATSTWELTALTDAFGPTLVNLELPAESADSPFMGRVSRHYTPLGVVCAICPWNVPALLAMMKILAALVTGNTVVLKPSPYAPLTVLRLAEYALDLLPPGVLNVITGGDALGPLMTSHPGFDKVSFTGSSYTGKRVMNSVAGTLKRLTLELGGNDPAIVLPDADPQKIAESLFWSMFMLNGHACICLKRLYVHESIYAEVTQALVAYAAHIKTGDGFAPDSALGPIQNKMQFEKIRATWAQIQASGTRVLYQGEAPDAGYFFPVTLLDNPSDDAPFVRDEVFGPIRAIMKYSDLDDVIARANNTRYGLGASVWGNDSEQLAQVAGRLNAGTVWINQHASLSADVPFGGHRESGFGVEFGVEGLMSYCNLKIVAAR</sequence>
<dbReference type="SUPFAM" id="SSF53720">
    <property type="entry name" value="ALDH-like"/>
    <property type="match status" value="1"/>
</dbReference>
<evidence type="ECO:0000259" key="5">
    <source>
        <dbReference type="Pfam" id="PF00171"/>
    </source>
</evidence>
<dbReference type="PROSITE" id="PS00687">
    <property type="entry name" value="ALDEHYDE_DEHYDR_GLU"/>
    <property type="match status" value="1"/>
</dbReference>
<dbReference type="EMBL" id="JACAQK010000016">
    <property type="protein sequence ID" value="NWD38299.1"/>
    <property type="molecule type" value="Genomic_DNA"/>
</dbReference>
<dbReference type="Pfam" id="PF00171">
    <property type="entry name" value="Aldedh"/>
    <property type="match status" value="1"/>
</dbReference>
<evidence type="ECO:0000256" key="4">
    <source>
        <dbReference type="RuleBase" id="RU003345"/>
    </source>
</evidence>
<keyword evidence="2 4" id="KW-0560">Oxidoreductase</keyword>
<evidence type="ECO:0000256" key="1">
    <source>
        <dbReference type="ARBA" id="ARBA00009986"/>
    </source>
</evidence>
<dbReference type="InterPro" id="IPR029510">
    <property type="entry name" value="Ald_DH_CS_GLU"/>
</dbReference>
<reference evidence="6 7" key="1">
    <citation type="submission" date="2020-04" db="EMBL/GenBank/DDBJ databases">
        <title>Molecular characterization of pseudomonads from Agaricus bisporus reveal novel blotch 2 pathogens in Western Europe.</title>
        <authorList>
            <person name="Taparia T."/>
            <person name="Krijger M."/>
            <person name="Haynes E."/>
            <person name="Elpinstone J.G."/>
            <person name="Noble R."/>
            <person name="Van Der Wolf J."/>
        </authorList>
    </citation>
    <scope>NUCLEOTIDE SEQUENCE [LARGE SCALE GENOMIC DNA]</scope>
    <source>
        <strain evidence="6 7">IPO3746</strain>
    </source>
</reference>
<dbReference type="CDD" id="cd07106">
    <property type="entry name" value="ALDH_AldA-AAD23400"/>
    <property type="match status" value="1"/>
</dbReference>
<dbReference type="GO" id="GO:0016620">
    <property type="term" value="F:oxidoreductase activity, acting on the aldehyde or oxo group of donors, NAD or NADP as acceptor"/>
    <property type="evidence" value="ECO:0007669"/>
    <property type="project" value="InterPro"/>
</dbReference>
<accession>A0A7Y8DTJ2</accession>